<dbReference type="AlphaFoldDB" id="A0A2S5J002"/>
<dbReference type="PANTHER" id="PTHR37816">
    <property type="entry name" value="YALI0E33011P"/>
    <property type="match status" value="1"/>
</dbReference>
<dbReference type="EMBL" id="PRKW01000002">
    <property type="protein sequence ID" value="PPB50148.1"/>
    <property type="molecule type" value="Genomic_DNA"/>
</dbReference>
<name>A0A2S5J002_9MICC</name>
<keyword evidence="1" id="KW-0418">Kinase</keyword>
<dbReference type="RefSeq" id="WP_104120641.1">
    <property type="nucleotide sequence ID" value="NZ_PRKW01000002.1"/>
</dbReference>
<dbReference type="OrthoDB" id="3199600at2"/>
<protein>
    <submittedName>
        <fullName evidence="1">Adenylate kinase</fullName>
    </submittedName>
</protein>
<keyword evidence="1" id="KW-0808">Transferase</keyword>
<proteinExistence type="predicted"/>
<organism evidence="1 2">
    <name type="scientific">Arthrobacter pityocampae</name>
    <dbReference type="NCBI Taxonomy" id="547334"/>
    <lineage>
        <taxon>Bacteria</taxon>
        <taxon>Bacillati</taxon>
        <taxon>Actinomycetota</taxon>
        <taxon>Actinomycetes</taxon>
        <taxon>Micrococcales</taxon>
        <taxon>Micrococcaceae</taxon>
        <taxon>Arthrobacter</taxon>
    </lineage>
</organism>
<dbReference type="Proteomes" id="UP000239297">
    <property type="component" value="Unassembled WGS sequence"/>
</dbReference>
<evidence type="ECO:0000313" key="2">
    <source>
        <dbReference type="Proteomes" id="UP000239297"/>
    </source>
</evidence>
<evidence type="ECO:0000313" key="1">
    <source>
        <dbReference type="EMBL" id="PPB50148.1"/>
    </source>
</evidence>
<dbReference type="PANTHER" id="PTHR37816:SF1">
    <property type="entry name" value="TOXIN"/>
    <property type="match status" value="1"/>
</dbReference>
<dbReference type="InterPro" id="IPR027417">
    <property type="entry name" value="P-loop_NTPase"/>
</dbReference>
<keyword evidence="2" id="KW-1185">Reference proteome</keyword>
<gene>
    <name evidence="1" type="ORF">C4K88_05645</name>
</gene>
<sequence length="192" mass="21282">MTAAPARRVLFHGVTGSGKTSAAQAYAAVAGVPAFSADDDLGWLPGWSGRPIEDQYGIAAGIAAQDRWALDSAYSSWRDIILARAELIVFLDYPRWLSLGRLTRRTIRRIIRRDLVCNGNIETLRRALTKDSIILWHFRSFASKREAIERIRADASMPPALSFGRPRELAVWLAAGAPRPPLSNVSRRDNEA</sequence>
<dbReference type="GO" id="GO:0016301">
    <property type="term" value="F:kinase activity"/>
    <property type="evidence" value="ECO:0007669"/>
    <property type="project" value="UniProtKB-KW"/>
</dbReference>
<comment type="caution">
    <text evidence="1">The sequence shown here is derived from an EMBL/GenBank/DDBJ whole genome shotgun (WGS) entry which is preliminary data.</text>
</comment>
<dbReference type="InterPro" id="IPR052922">
    <property type="entry name" value="Cytidylate_Kinase-2"/>
</dbReference>
<accession>A0A2S5J002</accession>
<reference evidence="1 2" key="1">
    <citation type="journal article" date="2014" name="Int. J. Syst. Evol. Microbiol.">
        <title>Arthrobacter pityocampae sp. nov., isolated from Thaumetopoea pityocampa (Lep., Thaumetopoeidae).</title>
        <authorList>
            <person name="Ince I.A."/>
            <person name="Demirbag Z."/>
            <person name="Kati H."/>
        </authorList>
    </citation>
    <scope>NUCLEOTIDE SEQUENCE [LARGE SCALE GENOMIC DNA]</scope>
    <source>
        <strain evidence="1 2">Tp2</strain>
    </source>
</reference>
<dbReference type="Gene3D" id="3.40.50.300">
    <property type="entry name" value="P-loop containing nucleotide triphosphate hydrolases"/>
    <property type="match status" value="1"/>
</dbReference>
<dbReference type="SUPFAM" id="SSF52540">
    <property type="entry name" value="P-loop containing nucleoside triphosphate hydrolases"/>
    <property type="match status" value="1"/>
</dbReference>